<keyword evidence="2" id="KW-0805">Transcription regulation</keyword>
<evidence type="ECO:0000259" key="5">
    <source>
        <dbReference type="PROSITE" id="PS50949"/>
    </source>
</evidence>
<dbReference type="PANTHER" id="PTHR30146:SF148">
    <property type="entry name" value="HTH-TYPE TRANSCRIPTIONAL REPRESSOR PURR-RELATED"/>
    <property type="match status" value="1"/>
</dbReference>
<sequence length="353" mass="39858">MKKTKQSIIKDYILDQLKSGDLKKGDRILSENKLAEFFSVSRQTVRKAIYDLEKEGYLVTRRGSGTYVKSMKKDKENIGILTQSLTDYIFPFIVMGAEEILKNTKCKSFIGNAKNDPVVERETLERWMDLGLKGMIVDPVVSATKQANVTLLKEISEQIPTVIINSDLNIQHAGTLVLNDYDCGSFAAKKFIKLGHKRVAVIYKAVHKAANERANGFIDTIKEHKQILLYELPFHGQETSDEVFNLIMSLLSLPKNNIPTAIFCSNDLVAMQVIMAAKKLNLDIPDDISLIGFDDADFAQALEISTFRHPKQQFGEKAAQMLLKMIEENNNGKPEKIVEKAEFIERNSLIQKK</sequence>
<keyword evidence="1" id="KW-0678">Repressor</keyword>
<evidence type="ECO:0000256" key="2">
    <source>
        <dbReference type="ARBA" id="ARBA00023015"/>
    </source>
</evidence>
<protein>
    <submittedName>
        <fullName evidence="6">GntR family transcriptional regulator</fullName>
    </submittedName>
</protein>
<evidence type="ECO:0000256" key="4">
    <source>
        <dbReference type="ARBA" id="ARBA00023163"/>
    </source>
</evidence>
<comment type="caution">
    <text evidence="6">The sequence shown here is derived from an EMBL/GenBank/DDBJ whole genome shotgun (WGS) entry which is preliminary data.</text>
</comment>
<gene>
    <name evidence="6" type="ORF">C8D75_0488</name>
</gene>
<organism evidence="6 7">
    <name type="scientific">Petrotoga olearia</name>
    <dbReference type="NCBI Taxonomy" id="156203"/>
    <lineage>
        <taxon>Bacteria</taxon>
        <taxon>Thermotogati</taxon>
        <taxon>Thermotogota</taxon>
        <taxon>Thermotogae</taxon>
        <taxon>Petrotogales</taxon>
        <taxon>Petrotogaceae</taxon>
        <taxon>Petrotoga</taxon>
    </lineage>
</organism>
<dbReference type="InterPro" id="IPR036390">
    <property type="entry name" value="WH_DNA-bd_sf"/>
</dbReference>
<evidence type="ECO:0000256" key="1">
    <source>
        <dbReference type="ARBA" id="ARBA00022491"/>
    </source>
</evidence>
<accession>A0ABX9UF28</accession>
<keyword evidence="7" id="KW-1185">Reference proteome</keyword>
<dbReference type="InterPro" id="IPR036388">
    <property type="entry name" value="WH-like_DNA-bd_sf"/>
</dbReference>
<dbReference type="Gene3D" id="3.40.50.2300">
    <property type="match status" value="2"/>
</dbReference>
<keyword evidence="3" id="KW-0238">DNA-binding</keyword>
<dbReference type="Pfam" id="PF00392">
    <property type="entry name" value="GntR"/>
    <property type="match status" value="1"/>
</dbReference>
<dbReference type="PROSITE" id="PS50949">
    <property type="entry name" value="HTH_GNTR"/>
    <property type="match status" value="1"/>
</dbReference>
<dbReference type="InterPro" id="IPR046335">
    <property type="entry name" value="LacI/GalR-like_sensor"/>
</dbReference>
<dbReference type="Gene3D" id="1.10.10.10">
    <property type="entry name" value="Winged helix-like DNA-binding domain superfamily/Winged helix DNA-binding domain"/>
    <property type="match status" value="1"/>
</dbReference>
<dbReference type="Pfam" id="PF13377">
    <property type="entry name" value="Peripla_BP_3"/>
    <property type="match status" value="1"/>
</dbReference>
<dbReference type="SUPFAM" id="SSF53822">
    <property type="entry name" value="Periplasmic binding protein-like I"/>
    <property type="match status" value="1"/>
</dbReference>
<proteinExistence type="predicted"/>
<evidence type="ECO:0000313" key="6">
    <source>
        <dbReference type="EMBL" id="RMA75487.1"/>
    </source>
</evidence>
<dbReference type="InterPro" id="IPR028082">
    <property type="entry name" value="Peripla_BP_I"/>
</dbReference>
<dbReference type="PRINTS" id="PR00035">
    <property type="entry name" value="HTHGNTR"/>
</dbReference>
<name>A0ABX9UF28_9BACT</name>
<dbReference type="SUPFAM" id="SSF46785">
    <property type="entry name" value="Winged helix' DNA-binding domain"/>
    <property type="match status" value="1"/>
</dbReference>
<dbReference type="EMBL" id="REFG01000002">
    <property type="protein sequence ID" value="RMA75487.1"/>
    <property type="molecule type" value="Genomic_DNA"/>
</dbReference>
<evidence type="ECO:0000256" key="3">
    <source>
        <dbReference type="ARBA" id="ARBA00023125"/>
    </source>
</evidence>
<evidence type="ECO:0000313" key="7">
    <source>
        <dbReference type="Proteomes" id="UP000279669"/>
    </source>
</evidence>
<dbReference type="RefSeq" id="WP_146255753.1">
    <property type="nucleotide sequence ID" value="NZ_REFG01000002.1"/>
</dbReference>
<dbReference type="CDD" id="cd07377">
    <property type="entry name" value="WHTH_GntR"/>
    <property type="match status" value="1"/>
</dbReference>
<dbReference type="SMART" id="SM00345">
    <property type="entry name" value="HTH_GNTR"/>
    <property type="match status" value="1"/>
</dbReference>
<reference evidence="6 7" key="1">
    <citation type="submission" date="2018-10" db="EMBL/GenBank/DDBJ databases">
        <title>Genomic Encyclopedia of Type Strains, Phase IV (KMG-IV): sequencing the most valuable type-strain genomes for metagenomic binning, comparative biology and taxonomic classification.</title>
        <authorList>
            <person name="Goeker M."/>
        </authorList>
    </citation>
    <scope>NUCLEOTIDE SEQUENCE [LARGE SCALE GENOMIC DNA]</scope>
    <source>
        <strain evidence="6 7">DSM 13574</strain>
    </source>
</reference>
<dbReference type="PANTHER" id="PTHR30146">
    <property type="entry name" value="LACI-RELATED TRANSCRIPTIONAL REPRESSOR"/>
    <property type="match status" value="1"/>
</dbReference>
<keyword evidence="4" id="KW-0804">Transcription</keyword>
<dbReference type="InterPro" id="IPR000524">
    <property type="entry name" value="Tscrpt_reg_HTH_GntR"/>
</dbReference>
<feature type="domain" description="HTH gntR-type" evidence="5">
    <location>
        <begin position="3"/>
        <end position="71"/>
    </location>
</feature>
<dbReference type="Proteomes" id="UP000279669">
    <property type="component" value="Unassembled WGS sequence"/>
</dbReference>